<reference evidence="6" key="1">
    <citation type="submission" date="2021-02" db="EMBL/GenBank/DDBJ databases">
        <title>Fulvivirga sp. S481 isolated from sea water.</title>
        <authorList>
            <person name="Bae S.S."/>
            <person name="Baek K."/>
        </authorList>
    </citation>
    <scope>NUCLEOTIDE SEQUENCE</scope>
    <source>
        <strain evidence="6">S481</strain>
    </source>
</reference>
<keyword evidence="7" id="KW-1185">Reference proteome</keyword>
<evidence type="ECO:0000256" key="1">
    <source>
        <dbReference type="ARBA" id="ARBA00001561"/>
    </source>
</evidence>
<feature type="domain" description="N-acetylmuramoyl-L-alanine amidase" evidence="5">
    <location>
        <begin position="73"/>
        <end position="191"/>
    </location>
</feature>
<organism evidence="6 7">
    <name type="scientific">Fulvivirga lutea</name>
    <dbReference type="NCBI Taxonomy" id="2810512"/>
    <lineage>
        <taxon>Bacteria</taxon>
        <taxon>Pseudomonadati</taxon>
        <taxon>Bacteroidota</taxon>
        <taxon>Cytophagia</taxon>
        <taxon>Cytophagales</taxon>
        <taxon>Fulvivirgaceae</taxon>
        <taxon>Fulvivirga</taxon>
    </lineage>
</organism>
<dbReference type="EMBL" id="CP070608">
    <property type="protein sequence ID" value="QSE99184.1"/>
    <property type="molecule type" value="Genomic_DNA"/>
</dbReference>
<dbReference type="GO" id="GO:0008745">
    <property type="term" value="F:N-acetylmuramoyl-L-alanine amidase activity"/>
    <property type="evidence" value="ECO:0007669"/>
    <property type="project" value="UniProtKB-EC"/>
</dbReference>
<evidence type="ECO:0000256" key="2">
    <source>
        <dbReference type="ARBA" id="ARBA00011901"/>
    </source>
</evidence>
<dbReference type="EC" id="3.5.1.28" evidence="2"/>
<keyword evidence="4" id="KW-0961">Cell wall biogenesis/degradation</keyword>
<dbReference type="RefSeq" id="WP_205723695.1">
    <property type="nucleotide sequence ID" value="NZ_CP070608.1"/>
</dbReference>
<evidence type="ECO:0000256" key="3">
    <source>
        <dbReference type="ARBA" id="ARBA00022801"/>
    </source>
</evidence>
<keyword evidence="3" id="KW-0378">Hydrolase</keyword>
<evidence type="ECO:0000256" key="4">
    <source>
        <dbReference type="ARBA" id="ARBA00023316"/>
    </source>
</evidence>
<dbReference type="InterPro" id="IPR036505">
    <property type="entry name" value="Amidase/PGRP_sf"/>
</dbReference>
<dbReference type="AlphaFoldDB" id="A0A974WJN2"/>
<dbReference type="SUPFAM" id="SSF55846">
    <property type="entry name" value="N-acetylmuramoyl-L-alanine amidase-like"/>
    <property type="match status" value="1"/>
</dbReference>
<dbReference type="InterPro" id="IPR051206">
    <property type="entry name" value="NAMLAA_amidase_2"/>
</dbReference>
<dbReference type="GO" id="GO:0071555">
    <property type="term" value="P:cell wall organization"/>
    <property type="evidence" value="ECO:0007669"/>
    <property type="project" value="UniProtKB-KW"/>
</dbReference>
<dbReference type="GO" id="GO:0009253">
    <property type="term" value="P:peptidoglycan catabolic process"/>
    <property type="evidence" value="ECO:0007669"/>
    <property type="project" value="InterPro"/>
</dbReference>
<gene>
    <name evidence="6" type="ORF">JR347_08875</name>
</gene>
<proteinExistence type="predicted"/>
<dbReference type="KEGG" id="fuv:JR347_08875"/>
<dbReference type="GO" id="GO:0009254">
    <property type="term" value="P:peptidoglycan turnover"/>
    <property type="evidence" value="ECO:0007669"/>
    <property type="project" value="TreeGrafter"/>
</dbReference>
<dbReference type="InterPro" id="IPR002502">
    <property type="entry name" value="Amidase_domain"/>
</dbReference>
<sequence length="238" mass="27517">MSKIFNLLALILLFGCQSGTTSSDQTELIKSQNDSLNLPEIDVDTFSILSNNKLDLTKEYFTKYYNKSIYTIEPQMIVVHYTAIPTLDETLDYFKSDSLDITRKNIRNKSILNVGIQYVVDKNGDIYNLMPDTVMARHIIGFNHVSIGIENVAKDSTELTDEQLESNLKLINVLAMKYKTINYLIGHNEYDNKTWAHYSLFKSADSSYVPYEKPDPGEEFMANLRFRLKNEYDLEFKR</sequence>
<protein>
    <recommendedName>
        <fullName evidence="2">N-acetylmuramoyl-L-alanine amidase</fullName>
        <ecNumber evidence="2">3.5.1.28</ecNumber>
    </recommendedName>
</protein>
<dbReference type="Gene3D" id="3.40.80.10">
    <property type="entry name" value="Peptidoglycan recognition protein-like"/>
    <property type="match status" value="1"/>
</dbReference>
<dbReference type="PANTHER" id="PTHR30417">
    <property type="entry name" value="N-ACETYLMURAMOYL-L-ALANINE AMIDASE AMID"/>
    <property type="match status" value="1"/>
</dbReference>
<dbReference type="PANTHER" id="PTHR30417:SF1">
    <property type="entry name" value="N-ACETYLMURAMOYL-L-ALANINE AMIDASE AMID"/>
    <property type="match status" value="1"/>
</dbReference>
<name>A0A974WJN2_9BACT</name>
<accession>A0A974WJN2</accession>
<dbReference type="Pfam" id="PF01510">
    <property type="entry name" value="Amidase_2"/>
    <property type="match status" value="1"/>
</dbReference>
<evidence type="ECO:0000313" key="7">
    <source>
        <dbReference type="Proteomes" id="UP000662783"/>
    </source>
</evidence>
<dbReference type="CDD" id="cd06583">
    <property type="entry name" value="PGRP"/>
    <property type="match status" value="1"/>
</dbReference>
<dbReference type="PROSITE" id="PS51257">
    <property type="entry name" value="PROKAR_LIPOPROTEIN"/>
    <property type="match status" value="1"/>
</dbReference>
<dbReference type="Proteomes" id="UP000662783">
    <property type="component" value="Chromosome"/>
</dbReference>
<comment type="catalytic activity">
    <reaction evidence="1">
        <text>Hydrolyzes the link between N-acetylmuramoyl residues and L-amino acid residues in certain cell-wall glycopeptides.</text>
        <dbReference type="EC" id="3.5.1.28"/>
    </reaction>
</comment>
<evidence type="ECO:0000259" key="5">
    <source>
        <dbReference type="Pfam" id="PF01510"/>
    </source>
</evidence>
<evidence type="ECO:0000313" key="6">
    <source>
        <dbReference type="EMBL" id="QSE99184.1"/>
    </source>
</evidence>